<evidence type="ECO:0000313" key="1">
    <source>
        <dbReference type="EMBL" id="MBA0607068.1"/>
    </source>
</evidence>
<accession>A0A7J8QZT7</accession>
<dbReference type="AlphaFoldDB" id="A0A7J8QZT7"/>
<sequence length="70" mass="7913">METKLNEKRMEKVRGRCGFASGIEVGVTRSKDGLSVGWKGEYVVQLRSFSTNHIDVEILKKEGISAWRLT</sequence>
<evidence type="ECO:0000313" key="2">
    <source>
        <dbReference type="Proteomes" id="UP000593561"/>
    </source>
</evidence>
<keyword evidence="2" id="KW-1185">Reference proteome</keyword>
<feature type="non-terminal residue" evidence="1">
    <location>
        <position position="70"/>
    </location>
</feature>
<protein>
    <submittedName>
        <fullName evidence="1">Uncharacterized protein</fullName>
    </submittedName>
</protein>
<gene>
    <name evidence="1" type="ORF">Godav_019430</name>
</gene>
<name>A0A7J8QZT7_GOSDV</name>
<proteinExistence type="predicted"/>
<dbReference type="Proteomes" id="UP000593561">
    <property type="component" value="Unassembled WGS sequence"/>
</dbReference>
<dbReference type="EMBL" id="JABFAC010000002">
    <property type="protein sequence ID" value="MBA0607068.1"/>
    <property type="molecule type" value="Genomic_DNA"/>
</dbReference>
<reference evidence="1 2" key="1">
    <citation type="journal article" date="2019" name="Genome Biol. Evol.">
        <title>Insights into the evolution of the New World diploid cottons (Gossypium, subgenus Houzingenia) based on genome sequencing.</title>
        <authorList>
            <person name="Grover C.E."/>
            <person name="Arick M.A. 2nd"/>
            <person name="Thrash A."/>
            <person name="Conover J.L."/>
            <person name="Sanders W.S."/>
            <person name="Peterson D.G."/>
            <person name="Frelichowski J.E."/>
            <person name="Scheffler J.A."/>
            <person name="Scheffler B.E."/>
            <person name="Wendel J.F."/>
        </authorList>
    </citation>
    <scope>NUCLEOTIDE SEQUENCE [LARGE SCALE GENOMIC DNA]</scope>
    <source>
        <strain evidence="1">27</strain>
        <tissue evidence="1">Leaf</tissue>
    </source>
</reference>
<comment type="caution">
    <text evidence="1">The sequence shown here is derived from an EMBL/GenBank/DDBJ whole genome shotgun (WGS) entry which is preliminary data.</text>
</comment>
<organism evidence="1 2">
    <name type="scientific">Gossypium davidsonii</name>
    <name type="common">Davidson's cotton</name>
    <name type="synonym">Gossypium klotzschianum subsp. davidsonii</name>
    <dbReference type="NCBI Taxonomy" id="34287"/>
    <lineage>
        <taxon>Eukaryota</taxon>
        <taxon>Viridiplantae</taxon>
        <taxon>Streptophyta</taxon>
        <taxon>Embryophyta</taxon>
        <taxon>Tracheophyta</taxon>
        <taxon>Spermatophyta</taxon>
        <taxon>Magnoliopsida</taxon>
        <taxon>eudicotyledons</taxon>
        <taxon>Gunneridae</taxon>
        <taxon>Pentapetalae</taxon>
        <taxon>rosids</taxon>
        <taxon>malvids</taxon>
        <taxon>Malvales</taxon>
        <taxon>Malvaceae</taxon>
        <taxon>Malvoideae</taxon>
        <taxon>Gossypium</taxon>
    </lineage>
</organism>